<feature type="transmembrane region" description="Helical" evidence="2">
    <location>
        <begin position="50"/>
        <end position="68"/>
    </location>
</feature>
<proteinExistence type="predicted"/>
<evidence type="ECO:0000313" key="5">
    <source>
        <dbReference type="Proteomes" id="UP000602284"/>
    </source>
</evidence>
<dbReference type="InterPro" id="IPR022019">
    <property type="entry name" value="DUF3600"/>
</dbReference>
<accession>A0ABS1J901</accession>
<keyword evidence="2" id="KW-0812">Transmembrane</keyword>
<sequence length="374" mass="43145">MSTENQLQHDLAKQASRMTPPADLKDRVRNSYELHLKEQKKERSPMKKKLLTAVAAVCLLVPSVGFAADSGMLGDDIYGSFQQAKKSFKSFTKETYAGFALKLSGAKRELGEEEYAKFVAIRKQYIGFLSEHGDKYGHIDVDKLSAEDRATLKQLMASMTPDDDKLNHNKSTRDVLTAEEYDQYLEAQLTYQTVMARTGVEYDREIDVEKLPDDLKDRYVSANDLIESVNEKIHLPNEYEQKEIDTIGEADYQKYRDIQNQLNHLRRQYQPNNMLLNYNQLPAEARAQAKELLKQEQPYLERIRHQKLQSQDVLTPQEQDAYLEALITFDSIQANHYVLKNKAYRFDESAVTGDEKKQYDQALAVINQVSERLK</sequence>
<evidence type="ECO:0000259" key="3">
    <source>
        <dbReference type="Pfam" id="PF12207"/>
    </source>
</evidence>
<dbReference type="Gene3D" id="1.10.3950.10">
    <property type="entry name" value="putative ecf-type sigma factor negative effector from bacillus cereus"/>
    <property type="match status" value="2"/>
</dbReference>
<comment type="caution">
    <text evidence="4">The sequence shown here is derived from an EMBL/GenBank/DDBJ whole genome shotgun (WGS) entry which is preliminary data.</text>
</comment>
<protein>
    <submittedName>
        <fullName evidence="4">DUF3600 domain-containing protein</fullName>
    </submittedName>
</protein>
<keyword evidence="5" id="KW-1185">Reference proteome</keyword>
<evidence type="ECO:0000256" key="2">
    <source>
        <dbReference type="SAM" id="Phobius"/>
    </source>
</evidence>
<organism evidence="4 5">
    <name type="scientific">Tumebacillus amylolyticus</name>
    <dbReference type="NCBI Taxonomy" id="2801339"/>
    <lineage>
        <taxon>Bacteria</taxon>
        <taxon>Bacillati</taxon>
        <taxon>Bacillota</taxon>
        <taxon>Bacilli</taxon>
        <taxon>Bacillales</taxon>
        <taxon>Alicyclobacillaceae</taxon>
        <taxon>Tumebacillus</taxon>
    </lineage>
</organism>
<dbReference type="Pfam" id="PF12207">
    <property type="entry name" value="DUF3600"/>
    <property type="match status" value="2"/>
</dbReference>
<keyword evidence="2" id="KW-1133">Transmembrane helix</keyword>
<dbReference type="Proteomes" id="UP000602284">
    <property type="component" value="Unassembled WGS sequence"/>
</dbReference>
<dbReference type="RefSeq" id="WP_201633813.1">
    <property type="nucleotide sequence ID" value="NZ_JAEQNB010000002.1"/>
</dbReference>
<gene>
    <name evidence="4" type="ORF">JJB07_08870</name>
</gene>
<keyword evidence="2" id="KW-0472">Membrane</keyword>
<evidence type="ECO:0000256" key="1">
    <source>
        <dbReference type="SAM" id="MobiDB-lite"/>
    </source>
</evidence>
<name>A0ABS1J901_9BACL</name>
<evidence type="ECO:0000313" key="4">
    <source>
        <dbReference type="EMBL" id="MBL0386763.1"/>
    </source>
</evidence>
<feature type="domain" description="DUF3600" evidence="3">
    <location>
        <begin position="245"/>
        <end position="370"/>
    </location>
</feature>
<feature type="domain" description="DUF3600" evidence="3">
    <location>
        <begin position="72"/>
        <end position="232"/>
    </location>
</feature>
<dbReference type="InterPro" id="IPR038267">
    <property type="entry name" value="ECF_sigma_eff"/>
</dbReference>
<feature type="region of interest" description="Disordered" evidence="1">
    <location>
        <begin position="1"/>
        <end position="24"/>
    </location>
</feature>
<dbReference type="EMBL" id="JAEQNB010000002">
    <property type="protein sequence ID" value="MBL0386763.1"/>
    <property type="molecule type" value="Genomic_DNA"/>
</dbReference>
<reference evidence="4 5" key="1">
    <citation type="submission" date="2021-01" db="EMBL/GenBank/DDBJ databases">
        <title>Tumebacillus sp. strain ITR2 16S ribosomal RNA gene Genome sequencing and assembly.</title>
        <authorList>
            <person name="Kang M."/>
        </authorList>
    </citation>
    <scope>NUCLEOTIDE SEQUENCE [LARGE SCALE GENOMIC DNA]</scope>
    <source>
        <strain evidence="4 5">ITR2</strain>
    </source>
</reference>